<comment type="caution">
    <text evidence="3">The sequence shown here is derived from an EMBL/GenBank/DDBJ whole genome shotgun (WGS) entry which is preliminary data.</text>
</comment>
<dbReference type="RefSeq" id="WP_271021648.1">
    <property type="nucleotide sequence ID" value="NZ_JAQHXR010000003.1"/>
</dbReference>
<accession>A0ABT4VF21</accession>
<dbReference type="SUPFAM" id="SSF53681">
    <property type="entry name" value="Aspartate/glutamate racemase"/>
    <property type="match status" value="2"/>
</dbReference>
<dbReference type="PANTHER" id="PTHR21198">
    <property type="entry name" value="GLUTAMATE RACEMASE"/>
    <property type="match status" value="1"/>
</dbReference>
<organism evidence="3 4">
    <name type="scientific">Helicobacter ibis</name>
    <dbReference type="NCBI Taxonomy" id="2962633"/>
    <lineage>
        <taxon>Bacteria</taxon>
        <taxon>Pseudomonadati</taxon>
        <taxon>Campylobacterota</taxon>
        <taxon>Epsilonproteobacteria</taxon>
        <taxon>Campylobacterales</taxon>
        <taxon>Helicobacteraceae</taxon>
        <taxon>Helicobacter</taxon>
    </lineage>
</organism>
<gene>
    <name evidence="3" type="ORF">PF021_06410</name>
</gene>
<dbReference type="InterPro" id="IPR015942">
    <property type="entry name" value="Asp/Glu/hydantoin_racemase"/>
</dbReference>
<dbReference type="PANTHER" id="PTHR21198:SF7">
    <property type="entry name" value="ASPARTATE-GLUTAMATE RACEMASE FAMILY"/>
    <property type="match status" value="1"/>
</dbReference>
<evidence type="ECO:0000313" key="4">
    <source>
        <dbReference type="Proteomes" id="UP001210261"/>
    </source>
</evidence>
<protein>
    <submittedName>
        <fullName evidence="3">Aspartate/glutamate racemase family protein</fullName>
    </submittedName>
</protein>
<dbReference type="Proteomes" id="UP001210261">
    <property type="component" value="Unassembled WGS sequence"/>
</dbReference>
<dbReference type="Pfam" id="PF01177">
    <property type="entry name" value="Asp_Glu_race"/>
    <property type="match status" value="1"/>
</dbReference>
<dbReference type="InterPro" id="IPR004380">
    <property type="entry name" value="Asp_race"/>
</dbReference>
<reference evidence="3 4" key="1">
    <citation type="submission" date="2023-01" db="EMBL/GenBank/DDBJ databases">
        <title>Description of Helicobacter ibis sp. nov. isolated from faecal droppings of black-faced ibis (Theristicus melanopis).</title>
        <authorList>
            <person name="Lopez-Cantillo M."/>
            <person name="Vidal-Veuthey B."/>
            <person name="Mella A."/>
            <person name="De La Haba R."/>
            <person name="Collado L."/>
        </authorList>
    </citation>
    <scope>NUCLEOTIDE SEQUENCE [LARGE SCALE GENOMIC DNA]</scope>
    <source>
        <strain evidence="3 4">A82</strain>
    </source>
</reference>
<evidence type="ECO:0000256" key="2">
    <source>
        <dbReference type="ARBA" id="ARBA00023235"/>
    </source>
</evidence>
<dbReference type="InterPro" id="IPR001920">
    <property type="entry name" value="Asp/Glu_race"/>
</dbReference>
<dbReference type="InterPro" id="IPR033134">
    <property type="entry name" value="Asp/Glu_racemase_AS_2"/>
</dbReference>
<keyword evidence="2" id="KW-0413">Isomerase</keyword>
<evidence type="ECO:0000256" key="1">
    <source>
        <dbReference type="ARBA" id="ARBA00007847"/>
    </source>
</evidence>
<dbReference type="EMBL" id="JAQHXR010000003">
    <property type="protein sequence ID" value="MDA3969309.1"/>
    <property type="molecule type" value="Genomic_DNA"/>
</dbReference>
<sequence length="227" mass="25627">MKTIGIIGGMSFESTLSYYQGINELVRKNLGGLNSAKIALLSLNFEEIAKLQRENKWQESAEILSKAALSLEKIGVDFILIATNTMHKVLPIITQQVKTPFIHIAESLGEELKNNNIKKALLLGTKFTMSESFYKDILQNFKIETIIPNNEEMEIVNSIIFDELCQGKVLEDSKKKYLQIIESYKEAEAVILGCTEIGMLIQEQDCKIKLFDTTKIHIKKAVELALK</sequence>
<dbReference type="Gene3D" id="3.40.50.1860">
    <property type="match status" value="2"/>
</dbReference>
<evidence type="ECO:0000313" key="3">
    <source>
        <dbReference type="EMBL" id="MDA3969309.1"/>
    </source>
</evidence>
<name>A0ABT4VF21_9HELI</name>
<proteinExistence type="inferred from homology"/>
<keyword evidence="4" id="KW-1185">Reference proteome</keyword>
<dbReference type="NCBIfam" id="TIGR00035">
    <property type="entry name" value="asp_race"/>
    <property type="match status" value="1"/>
</dbReference>
<dbReference type="PROSITE" id="PS00924">
    <property type="entry name" value="ASP_GLU_RACEMASE_2"/>
    <property type="match status" value="1"/>
</dbReference>
<comment type="similarity">
    <text evidence="1">Belongs to the aspartate/glutamate racemases family.</text>
</comment>